<evidence type="ECO:0000313" key="2">
    <source>
        <dbReference type="EMBL" id="KFD53871.1"/>
    </source>
</evidence>
<organism evidence="2 3">
    <name type="scientific">Trichuris suis</name>
    <name type="common">pig whipworm</name>
    <dbReference type="NCBI Taxonomy" id="68888"/>
    <lineage>
        <taxon>Eukaryota</taxon>
        <taxon>Metazoa</taxon>
        <taxon>Ecdysozoa</taxon>
        <taxon>Nematoda</taxon>
        <taxon>Enoplea</taxon>
        <taxon>Dorylaimia</taxon>
        <taxon>Trichinellida</taxon>
        <taxon>Trichuridae</taxon>
        <taxon>Trichuris</taxon>
    </lineage>
</organism>
<evidence type="ECO:0000313" key="3">
    <source>
        <dbReference type="Proteomes" id="UP000030764"/>
    </source>
</evidence>
<accession>A0A085M9H5</accession>
<name>A0A085M9H5_9BILA</name>
<proteinExistence type="predicted"/>
<reference evidence="2 3" key="1">
    <citation type="journal article" date="2014" name="Nat. Genet.">
        <title>Genome and transcriptome of the porcine whipworm Trichuris suis.</title>
        <authorList>
            <person name="Jex A.R."/>
            <person name="Nejsum P."/>
            <person name="Schwarz E.M."/>
            <person name="Hu L."/>
            <person name="Young N.D."/>
            <person name="Hall R.S."/>
            <person name="Korhonen P.K."/>
            <person name="Liao S."/>
            <person name="Thamsborg S."/>
            <person name="Xia J."/>
            <person name="Xu P."/>
            <person name="Wang S."/>
            <person name="Scheerlinck J.P."/>
            <person name="Hofmann A."/>
            <person name="Sternberg P.W."/>
            <person name="Wang J."/>
            <person name="Gasser R.B."/>
        </authorList>
    </citation>
    <scope>NUCLEOTIDE SEQUENCE [LARGE SCALE GENOMIC DNA]</scope>
    <source>
        <strain evidence="2">DCEP-RM93M</strain>
    </source>
</reference>
<evidence type="ECO:0000256" key="1">
    <source>
        <dbReference type="SAM" id="MobiDB-lite"/>
    </source>
</evidence>
<keyword evidence="3" id="KW-1185">Reference proteome</keyword>
<protein>
    <submittedName>
        <fullName evidence="2">Uncharacterized protein</fullName>
    </submittedName>
</protein>
<dbReference type="EMBL" id="KL363212">
    <property type="protein sequence ID" value="KFD53871.1"/>
    <property type="molecule type" value="Genomic_DNA"/>
</dbReference>
<dbReference type="Proteomes" id="UP000030764">
    <property type="component" value="Unassembled WGS sequence"/>
</dbReference>
<sequence length="72" mass="8543">MIEDSMLCNGPGGLRVVWSCQVLTVRQAARNRQHVRMPNYINEISFIRRRKKKKNEDRLKKNKKDSTSRKVE</sequence>
<feature type="region of interest" description="Disordered" evidence="1">
    <location>
        <begin position="50"/>
        <end position="72"/>
    </location>
</feature>
<dbReference type="AlphaFoldDB" id="A0A085M9H5"/>
<feature type="compositionally biased region" description="Basic and acidic residues" evidence="1">
    <location>
        <begin position="54"/>
        <end position="72"/>
    </location>
</feature>
<gene>
    <name evidence="2" type="ORF">M513_05138</name>
</gene>